<comment type="caution">
    <text evidence="2">The sequence shown here is derived from an EMBL/GenBank/DDBJ whole genome shotgun (WGS) entry which is preliminary data.</text>
</comment>
<proteinExistence type="predicted"/>
<sequence>MLLNMLYLVSFKLIFDVYYMTLISSITFIDAGVRIKIKSRAMFKLPFAFSFSII</sequence>
<feature type="transmembrane region" description="Helical" evidence="1">
    <location>
        <begin position="6"/>
        <end position="33"/>
    </location>
</feature>
<gene>
    <name evidence="2" type="ORF">S01H4_11110</name>
</gene>
<evidence type="ECO:0000313" key="2">
    <source>
        <dbReference type="EMBL" id="GAG70673.1"/>
    </source>
</evidence>
<dbReference type="AlphaFoldDB" id="X1ADC0"/>
<keyword evidence="1" id="KW-1133">Transmembrane helix</keyword>
<keyword evidence="1" id="KW-0472">Membrane</keyword>
<dbReference type="EMBL" id="BART01004422">
    <property type="protein sequence ID" value="GAG70673.1"/>
    <property type="molecule type" value="Genomic_DNA"/>
</dbReference>
<name>X1ADC0_9ZZZZ</name>
<keyword evidence="1" id="KW-0812">Transmembrane</keyword>
<accession>X1ADC0</accession>
<evidence type="ECO:0000256" key="1">
    <source>
        <dbReference type="SAM" id="Phobius"/>
    </source>
</evidence>
<reference evidence="2" key="1">
    <citation type="journal article" date="2014" name="Front. Microbiol.">
        <title>High frequency of phylogenetically diverse reductive dehalogenase-homologous genes in deep subseafloor sedimentary metagenomes.</title>
        <authorList>
            <person name="Kawai M."/>
            <person name="Futagami T."/>
            <person name="Toyoda A."/>
            <person name="Takaki Y."/>
            <person name="Nishi S."/>
            <person name="Hori S."/>
            <person name="Arai W."/>
            <person name="Tsubouchi T."/>
            <person name="Morono Y."/>
            <person name="Uchiyama I."/>
            <person name="Ito T."/>
            <person name="Fujiyama A."/>
            <person name="Inagaki F."/>
            <person name="Takami H."/>
        </authorList>
    </citation>
    <scope>NUCLEOTIDE SEQUENCE</scope>
    <source>
        <strain evidence="2">Expedition CK06-06</strain>
    </source>
</reference>
<protein>
    <submittedName>
        <fullName evidence="2">Uncharacterized protein</fullName>
    </submittedName>
</protein>
<organism evidence="2">
    <name type="scientific">marine sediment metagenome</name>
    <dbReference type="NCBI Taxonomy" id="412755"/>
    <lineage>
        <taxon>unclassified sequences</taxon>
        <taxon>metagenomes</taxon>
        <taxon>ecological metagenomes</taxon>
    </lineage>
</organism>